<proteinExistence type="predicted"/>
<organism evidence="10 11">
    <name type="scientific">Nibribacter koreensis</name>
    <dbReference type="NCBI Taxonomy" id="1084519"/>
    <lineage>
        <taxon>Bacteria</taxon>
        <taxon>Pseudomonadati</taxon>
        <taxon>Bacteroidota</taxon>
        <taxon>Cytophagia</taxon>
        <taxon>Cytophagales</taxon>
        <taxon>Hymenobacteraceae</taxon>
        <taxon>Nibribacter</taxon>
    </lineage>
</organism>
<evidence type="ECO:0000256" key="5">
    <source>
        <dbReference type="ARBA" id="ARBA00022803"/>
    </source>
</evidence>
<feature type="signal peptide" evidence="9">
    <location>
        <begin position="1"/>
        <end position="15"/>
    </location>
</feature>
<evidence type="ECO:0000256" key="9">
    <source>
        <dbReference type="SAM" id="SignalP"/>
    </source>
</evidence>
<gene>
    <name evidence="10" type="ORF">GCM10023183_05300</name>
</gene>
<comment type="caution">
    <text evidence="10">The sequence shown here is derived from an EMBL/GenBank/DDBJ whole genome shotgun (WGS) entry which is preliminary data.</text>
</comment>
<evidence type="ECO:0000256" key="2">
    <source>
        <dbReference type="ARBA" id="ARBA00011375"/>
    </source>
</evidence>
<comment type="subunit">
    <text evidence="2">Interacts with microtubules.</text>
</comment>
<dbReference type="SUPFAM" id="SSF48452">
    <property type="entry name" value="TPR-like"/>
    <property type="match status" value="1"/>
</dbReference>
<keyword evidence="3" id="KW-0963">Cytoplasm</keyword>
<evidence type="ECO:0000256" key="4">
    <source>
        <dbReference type="ARBA" id="ARBA00022737"/>
    </source>
</evidence>
<dbReference type="InterPro" id="IPR011990">
    <property type="entry name" value="TPR-like_helical_dom_sf"/>
</dbReference>
<evidence type="ECO:0000313" key="10">
    <source>
        <dbReference type="EMBL" id="GAA4297586.1"/>
    </source>
</evidence>
<keyword evidence="11" id="KW-1185">Reference proteome</keyword>
<dbReference type="EMBL" id="BAABGX010000001">
    <property type="protein sequence ID" value="GAA4297586.1"/>
    <property type="molecule type" value="Genomic_DNA"/>
</dbReference>
<feature type="chain" id="PRO_5047204953" description="Regulator of microtubule dynamics protein 1" evidence="9">
    <location>
        <begin position="16"/>
        <end position="252"/>
    </location>
</feature>
<name>A0ABP8F929_9BACT</name>
<comment type="subcellular location">
    <subcellularLocation>
        <location evidence="1">Cytoplasm</location>
        <location evidence="1">Cytoskeleton</location>
    </subcellularLocation>
</comment>
<evidence type="ECO:0000256" key="8">
    <source>
        <dbReference type="ARBA" id="ARBA00041958"/>
    </source>
</evidence>
<reference evidence="11" key="1">
    <citation type="journal article" date="2019" name="Int. J. Syst. Evol. Microbiol.">
        <title>The Global Catalogue of Microorganisms (GCM) 10K type strain sequencing project: providing services to taxonomists for standard genome sequencing and annotation.</title>
        <authorList>
            <consortium name="The Broad Institute Genomics Platform"/>
            <consortium name="The Broad Institute Genome Sequencing Center for Infectious Disease"/>
            <person name="Wu L."/>
            <person name="Ma J."/>
        </authorList>
    </citation>
    <scope>NUCLEOTIDE SEQUENCE [LARGE SCALE GENOMIC DNA]</scope>
    <source>
        <strain evidence="11">JCM 17917</strain>
    </source>
</reference>
<keyword evidence="4" id="KW-0677">Repeat</keyword>
<keyword evidence="9" id="KW-0732">Signal</keyword>
<dbReference type="PANTHER" id="PTHR16056:SF16">
    <property type="entry name" value="REGULATOR OF MICROTUBULE DYNAMICS PROTEIN 1"/>
    <property type="match status" value="1"/>
</dbReference>
<dbReference type="Pfam" id="PF21033">
    <property type="entry name" value="RMD1-3"/>
    <property type="match status" value="1"/>
</dbReference>
<dbReference type="Proteomes" id="UP001501844">
    <property type="component" value="Unassembled WGS sequence"/>
</dbReference>
<keyword evidence="5" id="KW-0802">TPR repeat</keyword>
<protein>
    <recommendedName>
        <fullName evidence="7">Regulator of microtubule dynamics protein 1</fullName>
    </recommendedName>
    <alternativeName>
        <fullName evidence="8">Protein FAM82B</fullName>
    </alternativeName>
</protein>
<dbReference type="PANTHER" id="PTHR16056">
    <property type="entry name" value="REGULATOR OF MICROTUBULE DYNAMICS PROTEIN"/>
    <property type="match status" value="1"/>
</dbReference>
<dbReference type="InterPro" id="IPR049039">
    <property type="entry name" value="RMD1-3_a_helical_rpt"/>
</dbReference>
<evidence type="ECO:0000256" key="6">
    <source>
        <dbReference type="ARBA" id="ARBA00023212"/>
    </source>
</evidence>
<evidence type="ECO:0000256" key="3">
    <source>
        <dbReference type="ARBA" id="ARBA00022490"/>
    </source>
</evidence>
<dbReference type="Gene3D" id="1.25.40.10">
    <property type="entry name" value="Tetratricopeptide repeat domain"/>
    <property type="match status" value="2"/>
</dbReference>
<evidence type="ECO:0000256" key="1">
    <source>
        <dbReference type="ARBA" id="ARBA00004245"/>
    </source>
</evidence>
<keyword evidence="6" id="KW-0206">Cytoskeleton</keyword>
<evidence type="ECO:0000256" key="7">
    <source>
        <dbReference type="ARBA" id="ARBA00039966"/>
    </source>
</evidence>
<sequence>MFTICISFLSLPAFAGGVGSDQLLWEANQLFREFKDAEALEKFEQLIKEEPNHQEALCKATVLSTRIGGRFTDDTRKGQYFEKALSLSARAVGVDSTKAEANYARALALGSMSQVSGIKDRLIYLAISKRYIDRALAIDDKHAGAWHLQGRWSYKVANLTFAEKAASKLLVSSGELPIASNQDALSAITKAIALEPSNLLYYFDLARVQKDVDLKSECIETLQKALDQKLVTTEDLEISRRCKLLLQQMLKV</sequence>
<evidence type="ECO:0000313" key="11">
    <source>
        <dbReference type="Proteomes" id="UP001501844"/>
    </source>
</evidence>
<accession>A0ABP8F929</accession>